<sequence length="92" mass="10554">MSPISRRNLHQTRCLGLSNLDNAKRQLCVPLPAHTLGHIEQVLLEFLHWWALDLCKHLHVPLAVQEQIPILTLVLQQYAKSCDLCNNLLVQE</sequence>
<evidence type="ECO:0000313" key="2">
    <source>
        <dbReference type="Proteomes" id="UP000077315"/>
    </source>
</evidence>
<evidence type="ECO:0000313" key="1">
    <source>
        <dbReference type="EMBL" id="OAD71029.1"/>
    </source>
</evidence>
<protein>
    <submittedName>
        <fullName evidence="1">Uncharacterized protein</fullName>
    </submittedName>
</protein>
<dbReference type="InParanoid" id="A0A167LSZ0"/>
<dbReference type="VEuPathDB" id="FungiDB:PHYBLDRAFT_148246"/>
<gene>
    <name evidence="1" type="ORF">PHYBLDRAFT_148246</name>
</gene>
<dbReference type="Proteomes" id="UP000077315">
    <property type="component" value="Unassembled WGS sequence"/>
</dbReference>
<name>A0A167LSZ0_PHYB8</name>
<dbReference type="EMBL" id="KV440987">
    <property type="protein sequence ID" value="OAD71029.1"/>
    <property type="molecule type" value="Genomic_DNA"/>
</dbReference>
<dbReference type="RefSeq" id="XP_018289069.1">
    <property type="nucleotide sequence ID" value="XM_018432044.1"/>
</dbReference>
<dbReference type="GeneID" id="28992950"/>
<proteinExistence type="predicted"/>
<organism evidence="1 2">
    <name type="scientific">Phycomyces blakesleeanus (strain ATCC 8743b / DSM 1359 / FGSC 10004 / NBRC 33097 / NRRL 1555)</name>
    <dbReference type="NCBI Taxonomy" id="763407"/>
    <lineage>
        <taxon>Eukaryota</taxon>
        <taxon>Fungi</taxon>
        <taxon>Fungi incertae sedis</taxon>
        <taxon>Mucoromycota</taxon>
        <taxon>Mucoromycotina</taxon>
        <taxon>Mucoromycetes</taxon>
        <taxon>Mucorales</taxon>
        <taxon>Phycomycetaceae</taxon>
        <taxon>Phycomyces</taxon>
    </lineage>
</organism>
<dbReference type="AlphaFoldDB" id="A0A167LSZ0"/>
<accession>A0A167LSZ0</accession>
<reference evidence="2" key="1">
    <citation type="submission" date="2015-06" db="EMBL/GenBank/DDBJ databases">
        <title>Expansion of signal transduction pathways in fungi by whole-genome duplication.</title>
        <authorList>
            <consortium name="DOE Joint Genome Institute"/>
            <person name="Corrochano L.M."/>
            <person name="Kuo A."/>
            <person name="Marcet-Houben M."/>
            <person name="Polaino S."/>
            <person name="Salamov A."/>
            <person name="Villalobos J.M."/>
            <person name="Alvarez M.I."/>
            <person name="Avalos J."/>
            <person name="Benito E.P."/>
            <person name="Benoit I."/>
            <person name="Burger G."/>
            <person name="Camino L.P."/>
            <person name="Canovas D."/>
            <person name="Cerda-Olmedo E."/>
            <person name="Cheng J.-F."/>
            <person name="Dominguez A."/>
            <person name="Elias M."/>
            <person name="Eslava A.P."/>
            <person name="Glaser F."/>
            <person name="Grimwood J."/>
            <person name="Gutierrez G."/>
            <person name="Heitman J."/>
            <person name="Henrissat B."/>
            <person name="Iturriaga E.A."/>
            <person name="Lang B.F."/>
            <person name="Lavin J.L."/>
            <person name="Lee S."/>
            <person name="Li W."/>
            <person name="Lindquist E."/>
            <person name="Lopez-Garcia S."/>
            <person name="Luque E.M."/>
            <person name="Marcos A.T."/>
            <person name="Martin J."/>
            <person name="McCluskey K."/>
            <person name="Medina H.R."/>
            <person name="Miralles-Duran A."/>
            <person name="Miyazaki A."/>
            <person name="Munoz-Torres E."/>
            <person name="Oguiza J.A."/>
            <person name="Ohm R."/>
            <person name="Olmedo M."/>
            <person name="Orejas M."/>
            <person name="Ortiz-Castellanos L."/>
            <person name="Pisabarro A.G."/>
            <person name="Rodriguez-Romero J."/>
            <person name="Ruiz-Herrera J."/>
            <person name="Ruiz-Vazquez R."/>
            <person name="Sanz C."/>
            <person name="Schackwitz W."/>
            <person name="Schmutz J."/>
            <person name="Shahriari M."/>
            <person name="Shelest E."/>
            <person name="Silva-Franco F."/>
            <person name="Soanes D."/>
            <person name="Syed K."/>
            <person name="Tagua V.G."/>
            <person name="Talbot N.J."/>
            <person name="Thon M."/>
            <person name="De vries R.P."/>
            <person name="Wiebenga A."/>
            <person name="Yadav J.S."/>
            <person name="Braun E.L."/>
            <person name="Baker S."/>
            <person name="Garre V."/>
            <person name="Horwitz B."/>
            <person name="Torres-Martinez S."/>
            <person name="Idnurm A."/>
            <person name="Herrera-Estrella A."/>
            <person name="Gabaldon T."/>
            <person name="Grigoriev I.V."/>
        </authorList>
    </citation>
    <scope>NUCLEOTIDE SEQUENCE [LARGE SCALE GENOMIC DNA]</scope>
    <source>
        <strain evidence="2">NRRL 1555(-)</strain>
    </source>
</reference>
<keyword evidence="2" id="KW-1185">Reference proteome</keyword>